<evidence type="ECO:0000259" key="8">
    <source>
        <dbReference type="PROSITE" id="PS01033"/>
    </source>
</evidence>
<reference evidence="10" key="2">
    <citation type="submission" date="2020-09" db="EMBL/GenBank/DDBJ databases">
        <authorList>
            <person name="Sun Q."/>
            <person name="Ohkuma M."/>
        </authorList>
    </citation>
    <scope>NUCLEOTIDE SEQUENCE</scope>
    <source>
        <strain evidence="10">JCM 4988</strain>
    </source>
</reference>
<dbReference type="PANTHER" id="PTHR47354:SF5">
    <property type="entry name" value="PROTEIN RFBI"/>
    <property type="match status" value="1"/>
</dbReference>
<keyword evidence="11" id="KW-1185">Reference proteome</keyword>
<dbReference type="InterPro" id="IPR012292">
    <property type="entry name" value="Globin/Proto"/>
</dbReference>
<dbReference type="PRINTS" id="PR00410">
    <property type="entry name" value="PHEHYDRXLASE"/>
</dbReference>
<proteinExistence type="inferred from homology"/>
<keyword evidence="7" id="KW-0408">Iron</keyword>
<dbReference type="GO" id="GO:0019825">
    <property type="term" value="F:oxygen binding"/>
    <property type="evidence" value="ECO:0007669"/>
    <property type="project" value="InterPro"/>
</dbReference>
<dbReference type="SUPFAM" id="SSF46458">
    <property type="entry name" value="Globin-like"/>
    <property type="match status" value="1"/>
</dbReference>
<protein>
    <recommendedName>
        <fullName evidence="3">nitric oxide dioxygenase</fullName>
        <ecNumber evidence="3">1.14.12.17</ecNumber>
    </recommendedName>
</protein>
<feature type="domain" description="FAD-binding FR-type" evidence="9">
    <location>
        <begin position="151"/>
        <end position="255"/>
    </location>
</feature>
<dbReference type="SUPFAM" id="SSF52343">
    <property type="entry name" value="Ferredoxin reductase-like, C-terminal NADP-linked domain"/>
    <property type="match status" value="1"/>
</dbReference>
<dbReference type="GO" id="GO:0005344">
    <property type="term" value="F:oxygen carrier activity"/>
    <property type="evidence" value="ECO:0007669"/>
    <property type="project" value="UniProtKB-KW"/>
</dbReference>
<dbReference type="PROSITE" id="PS51384">
    <property type="entry name" value="FAD_FR"/>
    <property type="match status" value="1"/>
</dbReference>
<dbReference type="InterPro" id="IPR050415">
    <property type="entry name" value="MRET"/>
</dbReference>
<dbReference type="Gene3D" id="3.40.50.80">
    <property type="entry name" value="Nucleotide-binding domain of ferredoxin-NADP reductase (FNR) module"/>
    <property type="match status" value="1"/>
</dbReference>
<dbReference type="InterPro" id="IPR009050">
    <property type="entry name" value="Globin-like_sf"/>
</dbReference>
<dbReference type="GO" id="GO:0008941">
    <property type="term" value="F:nitric oxide dioxygenase NAD(P)H activity"/>
    <property type="evidence" value="ECO:0007669"/>
    <property type="project" value="UniProtKB-EC"/>
</dbReference>
<dbReference type="Gene3D" id="2.40.30.10">
    <property type="entry name" value="Translation factors"/>
    <property type="match status" value="1"/>
</dbReference>
<dbReference type="EMBL" id="BMWG01000005">
    <property type="protein sequence ID" value="GGZ30404.1"/>
    <property type="molecule type" value="Genomic_DNA"/>
</dbReference>
<dbReference type="InterPro" id="IPR000971">
    <property type="entry name" value="Globin"/>
</dbReference>
<dbReference type="Gene3D" id="1.10.490.10">
    <property type="entry name" value="Globins"/>
    <property type="match status" value="1"/>
</dbReference>
<evidence type="ECO:0000256" key="2">
    <source>
        <dbReference type="ARBA" id="ARBA00006401"/>
    </source>
</evidence>
<evidence type="ECO:0000256" key="3">
    <source>
        <dbReference type="ARBA" id="ARBA00012229"/>
    </source>
</evidence>
<reference evidence="10" key="1">
    <citation type="journal article" date="2014" name="Int. J. Syst. Evol. Microbiol.">
        <title>Complete genome sequence of Corynebacterium casei LMG S-19264T (=DSM 44701T), isolated from a smear-ripened cheese.</title>
        <authorList>
            <consortium name="US DOE Joint Genome Institute (JGI-PGF)"/>
            <person name="Walter F."/>
            <person name="Albersmeier A."/>
            <person name="Kalinowski J."/>
            <person name="Ruckert C."/>
        </authorList>
    </citation>
    <scope>NUCLEOTIDE SEQUENCE</scope>
    <source>
        <strain evidence="10">JCM 4988</strain>
    </source>
</reference>
<dbReference type="Proteomes" id="UP000630936">
    <property type="component" value="Unassembled WGS sequence"/>
</dbReference>
<dbReference type="EC" id="1.14.12.17" evidence="3"/>
<comment type="catalytic activity">
    <reaction evidence="6">
        <text>2 nitric oxide + NADPH + 2 O2 = 2 nitrate + NADP(+) + H(+)</text>
        <dbReference type="Rhea" id="RHEA:19465"/>
        <dbReference type="ChEBI" id="CHEBI:15378"/>
        <dbReference type="ChEBI" id="CHEBI:15379"/>
        <dbReference type="ChEBI" id="CHEBI:16480"/>
        <dbReference type="ChEBI" id="CHEBI:17632"/>
        <dbReference type="ChEBI" id="CHEBI:57783"/>
        <dbReference type="ChEBI" id="CHEBI:58349"/>
        <dbReference type="EC" id="1.14.12.17"/>
    </reaction>
</comment>
<keyword evidence="4" id="KW-0520">NAD</keyword>
<evidence type="ECO:0000256" key="5">
    <source>
        <dbReference type="ARBA" id="ARBA00048649"/>
    </source>
</evidence>
<name>A0A918Q3Z2_9ACTN</name>
<dbReference type="Pfam" id="PF00175">
    <property type="entry name" value="NAD_binding_1"/>
    <property type="match status" value="1"/>
</dbReference>
<dbReference type="InterPro" id="IPR001433">
    <property type="entry name" value="OxRdtase_FAD/NAD-bd"/>
</dbReference>
<sequence>MQPRGIFMDDDSARDLLVVRESLERVRRRAGHAVRYFYAHLFSHHPHLRALFPAVMADQYERLFAALVHAVDHLGHPGLPAHLERLGRDHRRFGVVDEDYAAVGDSLLAAIRRHSAFTWDEPTETAWRRVYTGVAEAMKEGAHRSEASGEPAFWEATVVSHRLHGDHTAVVRAAVRTPYPWRPGQYATVEHTGLPGVWRPYSLAGGSSGAGDRERILEFHIGRVQNGLLSTVFCDHTEPGQLLRLGAASGAALAPPPGTPAVTLIAAGTGWAPVKPVLDELLARRPAPRVRIDAVARGESHFYDGASLDGLLRDHPYLSAYWWYQEYGEGRMRAAERLHTHLRARRDWAGESVYLCGPVKFVQETADLLYESGLPHSSLIRDPQPYSQRQRGHVSHAEAFLDPVPVNWIDPQARTEPLRAPLPATLQAPVAAPGG</sequence>
<dbReference type="PROSITE" id="PS01033">
    <property type="entry name" value="GLOBIN"/>
    <property type="match status" value="1"/>
</dbReference>
<dbReference type="Pfam" id="PF00042">
    <property type="entry name" value="Globin"/>
    <property type="match status" value="1"/>
</dbReference>
<comment type="cofactor">
    <cofactor evidence="1">
        <name>FAD</name>
        <dbReference type="ChEBI" id="CHEBI:57692"/>
    </cofactor>
</comment>
<gene>
    <name evidence="10" type="ORF">GCM10010387_24970</name>
</gene>
<comment type="similarity">
    <text evidence="7">Belongs to the globin family.</text>
</comment>
<keyword evidence="7" id="KW-0813">Transport</keyword>
<dbReference type="CDD" id="cd19753">
    <property type="entry name" value="Mb-like_oxidoreductase"/>
    <property type="match status" value="1"/>
</dbReference>
<dbReference type="InterPro" id="IPR039261">
    <property type="entry name" value="FNR_nucleotide-bd"/>
</dbReference>
<keyword evidence="7" id="KW-0349">Heme</keyword>
<dbReference type="AlphaFoldDB" id="A0A918Q3Z2"/>
<evidence type="ECO:0000259" key="9">
    <source>
        <dbReference type="PROSITE" id="PS51384"/>
    </source>
</evidence>
<dbReference type="SUPFAM" id="SSF63380">
    <property type="entry name" value="Riboflavin synthase domain-like"/>
    <property type="match status" value="1"/>
</dbReference>
<accession>A0A918Q3Z2</accession>
<keyword evidence="7" id="KW-0479">Metal-binding</keyword>
<feature type="domain" description="Globin" evidence="8">
    <location>
        <begin position="10"/>
        <end position="143"/>
    </location>
</feature>
<comment type="similarity">
    <text evidence="2">In the C-terminal section; belongs to the flavoprotein pyridine nucleotide cytochrome reductase family.</text>
</comment>
<comment type="caution">
    <text evidence="10">The sequence shown here is derived from an EMBL/GenBank/DDBJ whole genome shotgun (WGS) entry which is preliminary data.</text>
</comment>
<evidence type="ECO:0000313" key="10">
    <source>
        <dbReference type="EMBL" id="GGZ30404.1"/>
    </source>
</evidence>
<evidence type="ECO:0000256" key="4">
    <source>
        <dbReference type="ARBA" id="ARBA00023027"/>
    </source>
</evidence>
<evidence type="ECO:0000313" key="11">
    <source>
        <dbReference type="Proteomes" id="UP000630936"/>
    </source>
</evidence>
<evidence type="ECO:0000256" key="1">
    <source>
        <dbReference type="ARBA" id="ARBA00001974"/>
    </source>
</evidence>
<keyword evidence="7" id="KW-0561">Oxygen transport</keyword>
<dbReference type="InterPro" id="IPR017938">
    <property type="entry name" value="Riboflavin_synthase-like_b-brl"/>
</dbReference>
<evidence type="ECO:0000256" key="7">
    <source>
        <dbReference type="RuleBase" id="RU000356"/>
    </source>
</evidence>
<dbReference type="PANTHER" id="PTHR47354">
    <property type="entry name" value="NADH OXIDOREDUCTASE HCR"/>
    <property type="match status" value="1"/>
</dbReference>
<dbReference type="InterPro" id="IPR017927">
    <property type="entry name" value="FAD-bd_FR_type"/>
</dbReference>
<dbReference type="GO" id="GO:0020037">
    <property type="term" value="F:heme binding"/>
    <property type="evidence" value="ECO:0007669"/>
    <property type="project" value="InterPro"/>
</dbReference>
<comment type="catalytic activity">
    <reaction evidence="5">
        <text>2 nitric oxide + NADH + 2 O2 = 2 nitrate + NAD(+) + H(+)</text>
        <dbReference type="Rhea" id="RHEA:19469"/>
        <dbReference type="ChEBI" id="CHEBI:15378"/>
        <dbReference type="ChEBI" id="CHEBI:15379"/>
        <dbReference type="ChEBI" id="CHEBI:16480"/>
        <dbReference type="ChEBI" id="CHEBI:17632"/>
        <dbReference type="ChEBI" id="CHEBI:57540"/>
        <dbReference type="ChEBI" id="CHEBI:57945"/>
        <dbReference type="EC" id="1.14.12.17"/>
    </reaction>
</comment>
<evidence type="ECO:0000256" key="6">
    <source>
        <dbReference type="ARBA" id="ARBA00049433"/>
    </source>
</evidence>
<organism evidence="10 11">
    <name type="scientific">Streptomyces inusitatus</name>
    <dbReference type="NCBI Taxonomy" id="68221"/>
    <lineage>
        <taxon>Bacteria</taxon>
        <taxon>Bacillati</taxon>
        <taxon>Actinomycetota</taxon>
        <taxon>Actinomycetes</taxon>
        <taxon>Kitasatosporales</taxon>
        <taxon>Streptomycetaceae</taxon>
        <taxon>Streptomyces</taxon>
    </lineage>
</organism>